<evidence type="ECO:0000313" key="2">
    <source>
        <dbReference type="EMBL" id="TGZ83567.1"/>
    </source>
</evidence>
<feature type="compositionally biased region" description="Polar residues" evidence="1">
    <location>
        <begin position="49"/>
        <end position="64"/>
    </location>
</feature>
<proteinExistence type="predicted"/>
<name>A0A4S2N391_9PEZI</name>
<feature type="region of interest" description="Disordered" evidence="1">
    <location>
        <begin position="49"/>
        <end position="79"/>
    </location>
</feature>
<sequence>MTMERDLRHVRPGPGLASINKRHCQRRVVASEPGERSYPLAILQAATNSSLRQTESQRPLSNPFEQEQQQQQQQQQQRQLLASGPDMVVIVLLRLVDSYDTAVLRRPNASHRAAMGKPESSQLTNNPSSPRP</sequence>
<feature type="region of interest" description="Disordered" evidence="1">
    <location>
        <begin position="106"/>
        <end position="132"/>
    </location>
</feature>
<dbReference type="InParanoid" id="A0A4S2N391"/>
<evidence type="ECO:0000313" key="3">
    <source>
        <dbReference type="Proteomes" id="UP000298138"/>
    </source>
</evidence>
<feature type="compositionally biased region" description="Low complexity" evidence="1">
    <location>
        <begin position="65"/>
        <end position="79"/>
    </location>
</feature>
<feature type="compositionally biased region" description="Polar residues" evidence="1">
    <location>
        <begin position="119"/>
        <end position="132"/>
    </location>
</feature>
<evidence type="ECO:0000256" key="1">
    <source>
        <dbReference type="SAM" id="MobiDB-lite"/>
    </source>
</evidence>
<accession>A0A4S2N391</accession>
<protein>
    <submittedName>
        <fullName evidence="2">Uncharacterized protein</fullName>
    </submittedName>
</protein>
<organism evidence="2 3">
    <name type="scientific">Ascodesmis nigricans</name>
    <dbReference type="NCBI Taxonomy" id="341454"/>
    <lineage>
        <taxon>Eukaryota</taxon>
        <taxon>Fungi</taxon>
        <taxon>Dikarya</taxon>
        <taxon>Ascomycota</taxon>
        <taxon>Pezizomycotina</taxon>
        <taxon>Pezizomycetes</taxon>
        <taxon>Pezizales</taxon>
        <taxon>Ascodesmidaceae</taxon>
        <taxon>Ascodesmis</taxon>
    </lineage>
</organism>
<dbReference type="AlphaFoldDB" id="A0A4S2N391"/>
<gene>
    <name evidence="2" type="ORF">EX30DRAFT_85597</name>
</gene>
<reference evidence="2 3" key="1">
    <citation type="submission" date="2019-04" db="EMBL/GenBank/DDBJ databases">
        <title>Comparative genomics and transcriptomics to analyze fruiting body development in filamentous ascomycetes.</title>
        <authorList>
            <consortium name="DOE Joint Genome Institute"/>
            <person name="Lutkenhaus R."/>
            <person name="Traeger S."/>
            <person name="Breuer J."/>
            <person name="Kuo A."/>
            <person name="Lipzen A."/>
            <person name="Pangilinan J."/>
            <person name="Dilworth D."/>
            <person name="Sandor L."/>
            <person name="Poggeler S."/>
            <person name="Barry K."/>
            <person name="Grigoriev I.V."/>
            <person name="Nowrousian M."/>
        </authorList>
    </citation>
    <scope>NUCLEOTIDE SEQUENCE [LARGE SCALE GENOMIC DNA]</scope>
    <source>
        <strain evidence="2 3">CBS 389.68</strain>
    </source>
</reference>
<keyword evidence="3" id="KW-1185">Reference proteome</keyword>
<feature type="region of interest" description="Disordered" evidence="1">
    <location>
        <begin position="1"/>
        <end position="24"/>
    </location>
</feature>
<dbReference type="EMBL" id="ML220113">
    <property type="protein sequence ID" value="TGZ83567.1"/>
    <property type="molecule type" value="Genomic_DNA"/>
</dbReference>
<dbReference type="Proteomes" id="UP000298138">
    <property type="component" value="Unassembled WGS sequence"/>
</dbReference>